<gene>
    <name evidence="1" type="ORF">CTI12_AA530260</name>
</gene>
<comment type="caution">
    <text evidence="1">The sequence shown here is derived from an EMBL/GenBank/DDBJ whole genome shotgun (WGS) entry which is preliminary data.</text>
</comment>
<keyword evidence="2" id="KW-1185">Reference proteome</keyword>
<dbReference type="STRING" id="35608.A0A2U1L4F5"/>
<dbReference type="EMBL" id="PKPP01011583">
    <property type="protein sequence ID" value="PWA43885.1"/>
    <property type="molecule type" value="Genomic_DNA"/>
</dbReference>
<dbReference type="AlphaFoldDB" id="A0A2U1L4F5"/>
<organism evidence="1 2">
    <name type="scientific">Artemisia annua</name>
    <name type="common">Sweet wormwood</name>
    <dbReference type="NCBI Taxonomy" id="35608"/>
    <lineage>
        <taxon>Eukaryota</taxon>
        <taxon>Viridiplantae</taxon>
        <taxon>Streptophyta</taxon>
        <taxon>Embryophyta</taxon>
        <taxon>Tracheophyta</taxon>
        <taxon>Spermatophyta</taxon>
        <taxon>Magnoliopsida</taxon>
        <taxon>eudicotyledons</taxon>
        <taxon>Gunneridae</taxon>
        <taxon>Pentapetalae</taxon>
        <taxon>asterids</taxon>
        <taxon>campanulids</taxon>
        <taxon>Asterales</taxon>
        <taxon>Asteraceae</taxon>
        <taxon>Asteroideae</taxon>
        <taxon>Anthemideae</taxon>
        <taxon>Artemisiinae</taxon>
        <taxon>Artemisia</taxon>
    </lineage>
</organism>
<reference evidence="1 2" key="1">
    <citation type="journal article" date="2018" name="Mol. Plant">
        <title>The genome of Artemisia annua provides insight into the evolution of Asteraceae family and artemisinin biosynthesis.</title>
        <authorList>
            <person name="Shen Q."/>
            <person name="Zhang L."/>
            <person name="Liao Z."/>
            <person name="Wang S."/>
            <person name="Yan T."/>
            <person name="Shi P."/>
            <person name="Liu M."/>
            <person name="Fu X."/>
            <person name="Pan Q."/>
            <person name="Wang Y."/>
            <person name="Lv Z."/>
            <person name="Lu X."/>
            <person name="Zhang F."/>
            <person name="Jiang W."/>
            <person name="Ma Y."/>
            <person name="Chen M."/>
            <person name="Hao X."/>
            <person name="Li L."/>
            <person name="Tang Y."/>
            <person name="Lv G."/>
            <person name="Zhou Y."/>
            <person name="Sun X."/>
            <person name="Brodelius P.E."/>
            <person name="Rose J.K.C."/>
            <person name="Tang K."/>
        </authorList>
    </citation>
    <scope>NUCLEOTIDE SEQUENCE [LARGE SCALE GENOMIC DNA]</scope>
    <source>
        <strain evidence="2">cv. Huhao1</strain>
        <tissue evidence="1">Leaf</tissue>
    </source>
</reference>
<protein>
    <submittedName>
        <fullName evidence="1">Uncharacterized protein</fullName>
    </submittedName>
</protein>
<dbReference type="Proteomes" id="UP000245207">
    <property type="component" value="Unassembled WGS sequence"/>
</dbReference>
<proteinExistence type="predicted"/>
<name>A0A2U1L4F5_ARTAN</name>
<sequence>MSVSHNESVDNSFIIKFVAARGQKMKELVVANFILLWPAMQVHLGDTPNNLTEGDFEALARKTEGFSSFDIAVYVKDVLFEPVISACAHS</sequence>
<evidence type="ECO:0000313" key="2">
    <source>
        <dbReference type="Proteomes" id="UP000245207"/>
    </source>
</evidence>
<accession>A0A2U1L4F5</accession>
<evidence type="ECO:0000313" key="1">
    <source>
        <dbReference type="EMBL" id="PWA43885.1"/>
    </source>
</evidence>
<dbReference type="OrthoDB" id="29072at2759"/>
<dbReference type="Gene3D" id="1.10.8.60">
    <property type="match status" value="1"/>
</dbReference>